<dbReference type="AlphaFoldDB" id="A0A1X4G304"/>
<organism evidence="2 3">
    <name type="scientific">Cylindrospermopsis raciborskii CENA303</name>
    <dbReference type="NCBI Taxonomy" id="1170769"/>
    <lineage>
        <taxon>Bacteria</taxon>
        <taxon>Bacillati</taxon>
        <taxon>Cyanobacteriota</taxon>
        <taxon>Cyanophyceae</taxon>
        <taxon>Nostocales</taxon>
        <taxon>Aphanizomenonaceae</taxon>
        <taxon>Cylindrospermopsis</taxon>
    </lineage>
</organism>
<keyword evidence="1" id="KW-1133">Transmembrane helix</keyword>
<dbReference type="InterPro" id="IPR018710">
    <property type="entry name" value="DUF2232"/>
</dbReference>
<accession>A0A1X4G304</accession>
<dbReference type="PANTHER" id="PTHR37185:SF3">
    <property type="entry name" value="MEMBRANE PROTEIN"/>
    <property type="match status" value="1"/>
</dbReference>
<dbReference type="EMBL" id="NBYN01000074">
    <property type="protein sequence ID" value="OSO87026.1"/>
    <property type="molecule type" value="Genomic_DNA"/>
</dbReference>
<reference evidence="3" key="1">
    <citation type="submission" date="2017-04" db="EMBL/GenBank/DDBJ databases">
        <authorList>
            <person name="Abreu V.A."/>
            <person name="Popin R.V."/>
            <person name="Rigonato J."/>
            <person name="Andreote A.P."/>
            <person name="Schaker P.C."/>
            <person name="Hoff-Risseti C."/>
            <person name="Alvarenga D.O."/>
            <person name="Varani A.M."/>
            <person name="Fiore M.F."/>
        </authorList>
    </citation>
    <scope>NUCLEOTIDE SEQUENCE [LARGE SCALE GENOMIC DNA]</scope>
    <source>
        <strain evidence="3">CENA303</strain>
    </source>
</reference>
<gene>
    <name evidence="2" type="ORF">B7O87_15190</name>
</gene>
<comment type="caution">
    <text evidence="2">The sequence shown here is derived from an EMBL/GenBank/DDBJ whole genome shotgun (WGS) entry which is preliminary data.</text>
</comment>
<dbReference type="PANTHER" id="PTHR37185">
    <property type="entry name" value="MEMBRANE PROTEIN"/>
    <property type="match status" value="1"/>
</dbReference>
<protein>
    <recommendedName>
        <fullName evidence="4">DUF2232 domain-containing protein</fullName>
    </recommendedName>
</protein>
<sequence>MNIANSPLDQPDRESKISQLPVQVPLRLVETAFFASTSALVWFINFYFPLGPVLRVLFSIPIALVYLRWGNRASWMAAITSGLLLSVLTGPVRSLLFIMPFAFLGVLLGASWHRRVPWFVSITLGTILCTLGVFFRLWLLSILSGEDLWIYLTNQVTEILQWLFLNLRILTPPSTLGVKLAALLLIVINNLIYMFIVHLAAWLLLERLGNSIPNPPHWIQTLMNYED</sequence>
<feature type="transmembrane region" description="Helical" evidence="1">
    <location>
        <begin position="95"/>
        <end position="112"/>
    </location>
</feature>
<evidence type="ECO:0000313" key="2">
    <source>
        <dbReference type="EMBL" id="OSO87026.1"/>
    </source>
</evidence>
<name>A0A1X4G304_9CYAN</name>
<feature type="transmembrane region" description="Helical" evidence="1">
    <location>
        <begin position="46"/>
        <end position="66"/>
    </location>
</feature>
<evidence type="ECO:0000313" key="3">
    <source>
        <dbReference type="Proteomes" id="UP000192997"/>
    </source>
</evidence>
<feature type="transmembrane region" description="Helical" evidence="1">
    <location>
        <begin position="180"/>
        <end position="205"/>
    </location>
</feature>
<dbReference type="Proteomes" id="UP000192997">
    <property type="component" value="Unassembled WGS sequence"/>
</dbReference>
<feature type="transmembrane region" description="Helical" evidence="1">
    <location>
        <begin position="119"/>
        <end position="139"/>
    </location>
</feature>
<proteinExistence type="predicted"/>
<evidence type="ECO:0008006" key="4">
    <source>
        <dbReference type="Google" id="ProtNLM"/>
    </source>
</evidence>
<dbReference type="RefSeq" id="WP_085729298.1">
    <property type="nucleotide sequence ID" value="NZ_NBYN01000074.1"/>
</dbReference>
<keyword evidence="1" id="KW-0472">Membrane</keyword>
<dbReference type="Pfam" id="PF09991">
    <property type="entry name" value="DUF2232"/>
    <property type="match status" value="1"/>
</dbReference>
<evidence type="ECO:0000256" key="1">
    <source>
        <dbReference type="SAM" id="Phobius"/>
    </source>
</evidence>
<keyword evidence="1" id="KW-0812">Transmembrane</keyword>